<dbReference type="CDD" id="cd00082">
    <property type="entry name" value="HisKA"/>
    <property type="match status" value="1"/>
</dbReference>
<evidence type="ECO:0000256" key="8">
    <source>
        <dbReference type="SAM" id="Coils"/>
    </source>
</evidence>
<dbReference type="SMART" id="SM00086">
    <property type="entry name" value="PAC"/>
    <property type="match status" value="2"/>
</dbReference>
<dbReference type="InterPro" id="IPR029016">
    <property type="entry name" value="GAF-like_dom_sf"/>
</dbReference>
<keyword evidence="5 13" id="KW-0418">Kinase</keyword>
<proteinExistence type="predicted"/>
<keyword evidence="4" id="KW-0808">Transferase</keyword>
<dbReference type="InterPro" id="IPR000700">
    <property type="entry name" value="PAS-assoc_C"/>
</dbReference>
<evidence type="ECO:0000256" key="6">
    <source>
        <dbReference type="ARBA" id="ARBA00023012"/>
    </source>
</evidence>
<dbReference type="Proteomes" id="UP001055420">
    <property type="component" value="Plasmid unnamed"/>
</dbReference>
<dbReference type="SMART" id="SM00091">
    <property type="entry name" value="PAS"/>
    <property type="match status" value="3"/>
</dbReference>
<evidence type="ECO:0000259" key="11">
    <source>
        <dbReference type="PROSITE" id="PS50112"/>
    </source>
</evidence>
<gene>
    <name evidence="13" type="ORF">NFI80_25530</name>
</gene>
<protein>
    <recommendedName>
        <fullName evidence="2">histidine kinase</fullName>
        <ecNumber evidence="2">2.7.13.3</ecNumber>
    </recommendedName>
</protein>
<dbReference type="SMART" id="SM00448">
    <property type="entry name" value="REC"/>
    <property type="match status" value="2"/>
</dbReference>
<evidence type="ECO:0000256" key="3">
    <source>
        <dbReference type="ARBA" id="ARBA00022553"/>
    </source>
</evidence>
<dbReference type="SUPFAM" id="SSF55874">
    <property type="entry name" value="ATPase domain of HSP90 chaperone/DNA topoisomerase II/histidine kinase"/>
    <property type="match status" value="1"/>
</dbReference>
<evidence type="ECO:0000256" key="5">
    <source>
        <dbReference type="ARBA" id="ARBA00022777"/>
    </source>
</evidence>
<name>A0ABY5EA55_9BACT</name>
<dbReference type="EC" id="2.7.13.3" evidence="2"/>
<dbReference type="Gene3D" id="3.30.450.20">
    <property type="entry name" value="PAS domain"/>
    <property type="match status" value="4"/>
</dbReference>
<keyword evidence="3 7" id="KW-0597">Phosphoprotein</keyword>
<dbReference type="PROSITE" id="PS50113">
    <property type="entry name" value="PAC"/>
    <property type="match status" value="1"/>
</dbReference>
<dbReference type="InterPro" id="IPR011006">
    <property type="entry name" value="CheY-like_superfamily"/>
</dbReference>
<evidence type="ECO:0000313" key="13">
    <source>
        <dbReference type="EMBL" id="UTM21755.1"/>
    </source>
</evidence>
<dbReference type="SMART" id="SM00387">
    <property type="entry name" value="HATPase_c"/>
    <property type="match status" value="1"/>
</dbReference>
<evidence type="ECO:0000256" key="4">
    <source>
        <dbReference type="ARBA" id="ARBA00022679"/>
    </source>
</evidence>
<dbReference type="PANTHER" id="PTHR45339">
    <property type="entry name" value="HYBRID SIGNAL TRANSDUCTION HISTIDINE KINASE J"/>
    <property type="match status" value="1"/>
</dbReference>
<feature type="modified residue" description="4-aspartylphosphate" evidence="7">
    <location>
        <position position="1117"/>
    </location>
</feature>
<dbReference type="SMART" id="SM00065">
    <property type="entry name" value="GAF"/>
    <property type="match status" value="1"/>
</dbReference>
<organism evidence="13 14">
    <name type="scientific">Dyadobacter chenhuakuii</name>
    <dbReference type="NCBI Taxonomy" id="2909339"/>
    <lineage>
        <taxon>Bacteria</taxon>
        <taxon>Pseudomonadati</taxon>
        <taxon>Bacteroidota</taxon>
        <taxon>Cytophagia</taxon>
        <taxon>Cytophagales</taxon>
        <taxon>Spirosomataceae</taxon>
        <taxon>Dyadobacter</taxon>
    </lineage>
</organism>
<dbReference type="SUPFAM" id="SSF55785">
    <property type="entry name" value="PYP-like sensor domain (PAS domain)"/>
    <property type="match status" value="4"/>
</dbReference>
<dbReference type="CDD" id="cd16922">
    <property type="entry name" value="HATPase_EvgS-ArcB-TorS-like"/>
    <property type="match status" value="1"/>
</dbReference>
<dbReference type="CDD" id="cd17546">
    <property type="entry name" value="REC_hyHK_CKI1_RcsC-like"/>
    <property type="match status" value="1"/>
</dbReference>
<keyword evidence="13" id="KW-0614">Plasmid</keyword>
<feature type="domain" description="Response regulatory" evidence="10">
    <location>
        <begin position="922"/>
        <end position="1041"/>
    </location>
</feature>
<evidence type="ECO:0000259" key="10">
    <source>
        <dbReference type="PROSITE" id="PS50110"/>
    </source>
</evidence>
<evidence type="ECO:0000313" key="14">
    <source>
        <dbReference type="Proteomes" id="UP001055420"/>
    </source>
</evidence>
<keyword evidence="14" id="KW-1185">Reference proteome</keyword>
<dbReference type="PROSITE" id="PS50112">
    <property type="entry name" value="PAS"/>
    <property type="match status" value="2"/>
</dbReference>
<dbReference type="InterPro" id="IPR000014">
    <property type="entry name" value="PAS"/>
</dbReference>
<dbReference type="CDD" id="cd00130">
    <property type="entry name" value="PAS"/>
    <property type="match status" value="3"/>
</dbReference>
<dbReference type="Gene3D" id="3.30.450.40">
    <property type="match status" value="1"/>
</dbReference>
<geneLocation type="plasmid" evidence="13 14">
    <name>unnamed</name>
</geneLocation>
<dbReference type="InterPro" id="IPR005467">
    <property type="entry name" value="His_kinase_dom"/>
</dbReference>
<dbReference type="InterPro" id="IPR036890">
    <property type="entry name" value="HATPase_C_sf"/>
</dbReference>
<dbReference type="SUPFAM" id="SSF52172">
    <property type="entry name" value="CheY-like"/>
    <property type="match status" value="2"/>
</dbReference>
<dbReference type="PRINTS" id="PR00344">
    <property type="entry name" value="BCTRLSENSOR"/>
</dbReference>
<feature type="domain" description="PAS" evidence="11">
    <location>
        <begin position="166"/>
        <end position="236"/>
    </location>
</feature>
<dbReference type="InterPro" id="IPR003018">
    <property type="entry name" value="GAF"/>
</dbReference>
<keyword evidence="6" id="KW-0902">Two-component regulatory system</keyword>
<dbReference type="SUPFAM" id="SSF47384">
    <property type="entry name" value="Homodimeric domain of signal transducing histidine kinase"/>
    <property type="match status" value="1"/>
</dbReference>
<dbReference type="InterPro" id="IPR004358">
    <property type="entry name" value="Sig_transdc_His_kin-like_C"/>
</dbReference>
<dbReference type="InterPro" id="IPR001610">
    <property type="entry name" value="PAC"/>
</dbReference>
<feature type="domain" description="Histidine kinase" evidence="9">
    <location>
        <begin position="682"/>
        <end position="906"/>
    </location>
</feature>
<dbReference type="InterPro" id="IPR035965">
    <property type="entry name" value="PAS-like_dom_sf"/>
</dbReference>
<dbReference type="InterPro" id="IPR003661">
    <property type="entry name" value="HisK_dim/P_dom"/>
</dbReference>
<dbReference type="Gene3D" id="3.30.565.10">
    <property type="entry name" value="Histidine kinase-like ATPase, C-terminal domain"/>
    <property type="match status" value="1"/>
</dbReference>
<keyword evidence="8" id="KW-0175">Coiled coil</keyword>
<dbReference type="GO" id="GO:0016301">
    <property type="term" value="F:kinase activity"/>
    <property type="evidence" value="ECO:0007669"/>
    <property type="project" value="UniProtKB-KW"/>
</dbReference>
<dbReference type="EMBL" id="CP099631">
    <property type="protein sequence ID" value="UTM21755.1"/>
    <property type="molecule type" value="Genomic_DNA"/>
</dbReference>
<dbReference type="Pfam" id="PF02518">
    <property type="entry name" value="HATPase_c"/>
    <property type="match status" value="1"/>
</dbReference>
<dbReference type="InterPro" id="IPR036097">
    <property type="entry name" value="HisK_dim/P_sf"/>
</dbReference>
<dbReference type="Gene3D" id="3.40.50.2300">
    <property type="match status" value="2"/>
</dbReference>
<reference evidence="13" key="1">
    <citation type="submission" date="2022-06" db="EMBL/GenBank/DDBJ databases">
        <title>Novel species in genus Dyadobacter.</title>
        <authorList>
            <person name="Ma C."/>
        </authorList>
    </citation>
    <scope>NUCLEOTIDE SEQUENCE</scope>
    <source>
        <strain evidence="13">CY22</strain>
        <plasmid evidence="13">unnamed</plasmid>
    </source>
</reference>
<dbReference type="InterPro" id="IPR003594">
    <property type="entry name" value="HATPase_dom"/>
</dbReference>
<dbReference type="Pfam" id="PF13426">
    <property type="entry name" value="PAS_9"/>
    <property type="match status" value="2"/>
</dbReference>
<dbReference type="Pfam" id="PF00989">
    <property type="entry name" value="PAS"/>
    <property type="match status" value="1"/>
</dbReference>
<dbReference type="InterPro" id="IPR013767">
    <property type="entry name" value="PAS_fold"/>
</dbReference>
<dbReference type="Gene3D" id="1.10.287.130">
    <property type="match status" value="1"/>
</dbReference>
<feature type="domain" description="PAS" evidence="11">
    <location>
        <begin position="288"/>
        <end position="351"/>
    </location>
</feature>
<dbReference type="Pfam" id="PF08448">
    <property type="entry name" value="PAS_4"/>
    <property type="match status" value="1"/>
</dbReference>
<feature type="domain" description="PAC" evidence="12">
    <location>
        <begin position="487"/>
        <end position="538"/>
    </location>
</feature>
<dbReference type="InterPro" id="IPR013656">
    <property type="entry name" value="PAS_4"/>
</dbReference>
<feature type="domain" description="Response regulatory" evidence="10">
    <location>
        <begin position="1066"/>
        <end position="1184"/>
    </location>
</feature>
<evidence type="ECO:0000256" key="2">
    <source>
        <dbReference type="ARBA" id="ARBA00012438"/>
    </source>
</evidence>
<dbReference type="Pfam" id="PF00512">
    <property type="entry name" value="HisKA"/>
    <property type="match status" value="1"/>
</dbReference>
<dbReference type="SMART" id="SM00388">
    <property type="entry name" value="HisKA"/>
    <property type="match status" value="1"/>
</dbReference>
<evidence type="ECO:0000259" key="12">
    <source>
        <dbReference type="PROSITE" id="PS50113"/>
    </source>
</evidence>
<evidence type="ECO:0000256" key="7">
    <source>
        <dbReference type="PROSITE-ProRule" id="PRU00169"/>
    </source>
</evidence>
<dbReference type="PANTHER" id="PTHR45339:SF1">
    <property type="entry name" value="HYBRID SIGNAL TRANSDUCTION HISTIDINE KINASE J"/>
    <property type="match status" value="1"/>
</dbReference>
<evidence type="ECO:0000256" key="1">
    <source>
        <dbReference type="ARBA" id="ARBA00000085"/>
    </source>
</evidence>
<dbReference type="SUPFAM" id="SSF55781">
    <property type="entry name" value="GAF domain-like"/>
    <property type="match status" value="1"/>
</dbReference>
<dbReference type="RefSeq" id="WP_254414197.1">
    <property type="nucleotide sequence ID" value="NZ_CP099631.1"/>
</dbReference>
<dbReference type="InterPro" id="IPR001789">
    <property type="entry name" value="Sig_transdc_resp-reg_receiver"/>
</dbReference>
<evidence type="ECO:0000259" key="9">
    <source>
        <dbReference type="PROSITE" id="PS50109"/>
    </source>
</evidence>
<feature type="modified residue" description="4-aspartylphosphate" evidence="7">
    <location>
        <position position="972"/>
    </location>
</feature>
<sequence length="1186" mass="133585">MKLYPLPDNEYERLNALRGYHIKQADPKNEFQDLARLASLICEVPISFVSFMDFEHQWVQGQVGTDLNEIPRELSFCQYLLMQQELLEIEDTLQDERVRDNVFVSQDPNIRFYAGYPLIDPDGYALGSLCVFDVKPRKLSGLQREALRTLSNQAMRIIIDHANLRRLRNYEGIVTLAEDLICVTSNEGILLSVNPAFEKLLGWQPERLLQTSIFELVHPEDRGAVLRMAAKTLSGQQSIKLSLRCVDSQNRYLHLQWVCALEPLTGNLVNIGRDISREKAREKKIKESEEKFRSFFENGQGLMLTHDLDGRLLSINGYGAALLGYSVEQALQYNLSDLVPERHQLALRKYLIDMDRLGIVGGICAAIHKDGSERFFQYKNILVENDNGLRYIIGNSIDITERFKQQKTLSRMQDILLRINKMAKVGTWELDFESNTIEWSEQTCQIHQVVMGYKPDPETALAFYGNGADAEKIKAATQAVLRNGGNFDLEVQIITAKGEPLWVRIVGITEFRNGKCVRFYGTIQDINQIKLTEHALMAERSLLTAFVRDAPAAVAMFDTDMCYIAHSNRWIEEYRLNGQELIGRSHYEVFPNISREWKILHQRCLAGAIISVEEEKWRPFGWDKDQYLKFEIRPWNLLDGSIGGMMMSTQDITEMVESREELKQAKLQADQANAAKSEFLANMSHEIRTPLNGVIGFTDLVLNSGLTPTQRHYLEIAGQSAHTLLSLLDDVLVFSKIEAGKLDLLIEKTDIFELIYQVADIIAAPIQSRNIEMLVDLSAGVPQFIWVDAVRIKQVLMNLLTNAGKFTHHGQIELRVELLGPLNASEKIARIKFSVIDTGIGIEAGKQARIFEAFLQEDSSTTKKYGGTGLGLAISNQLLDLMGSQLQLESIQGIGSTFYFELSAVYENGAGVEWHNPLSVENVLIIEDNSDSARILANMLHTMGIHAETASQPDLARTLLESERKWDVVIADYHESADYLPGLTSQPESTTSQLSGLPYIMLINGAEDISRLEKLDMSKPIHTLTKPIRISDLLLCLTRLSTSESINQHLPVQDEILATIPARGLRVLIAEDNSVNMLFAKIAIQKAFKDVLITEAVNGVEAVDLCKNALPDIIFMDIQMPEMNGYEAMQAVRKIPEADRVIIIALTAGNSEGERERCLRAGANGFLTKPFTLEDIKGIVEQHVKV</sequence>
<accession>A0ABY5EA55</accession>
<comment type="catalytic activity">
    <reaction evidence="1">
        <text>ATP + protein L-histidine = ADP + protein N-phospho-L-histidine.</text>
        <dbReference type="EC" id="2.7.13.3"/>
    </reaction>
</comment>
<feature type="coiled-coil region" evidence="8">
    <location>
        <begin position="655"/>
        <end position="682"/>
    </location>
</feature>
<dbReference type="Pfam" id="PF00072">
    <property type="entry name" value="Response_reg"/>
    <property type="match status" value="1"/>
</dbReference>
<dbReference type="NCBIfam" id="TIGR00229">
    <property type="entry name" value="sensory_box"/>
    <property type="match status" value="2"/>
</dbReference>
<dbReference type="PROSITE" id="PS50109">
    <property type="entry name" value="HIS_KIN"/>
    <property type="match status" value="1"/>
</dbReference>
<dbReference type="PROSITE" id="PS50110">
    <property type="entry name" value="RESPONSE_REGULATORY"/>
    <property type="match status" value="2"/>
</dbReference>